<comment type="caution">
    <text evidence="4">The sequence shown here is derived from an EMBL/GenBank/DDBJ whole genome shotgun (WGS) entry which is preliminary data.</text>
</comment>
<dbReference type="SUPFAM" id="SSF52540">
    <property type="entry name" value="P-loop containing nucleoside triphosphate hydrolases"/>
    <property type="match status" value="1"/>
</dbReference>
<protein>
    <recommendedName>
        <fullName evidence="1">DNA-directed DNA polymerase</fullName>
        <ecNumber evidence="1">2.7.7.7</ecNumber>
    </recommendedName>
</protein>
<comment type="catalytic activity">
    <reaction evidence="3">
        <text>DNA(n) + a 2'-deoxyribonucleoside 5'-triphosphate = DNA(n+1) + diphosphate</text>
        <dbReference type="Rhea" id="RHEA:22508"/>
        <dbReference type="Rhea" id="RHEA-COMP:17339"/>
        <dbReference type="Rhea" id="RHEA-COMP:17340"/>
        <dbReference type="ChEBI" id="CHEBI:33019"/>
        <dbReference type="ChEBI" id="CHEBI:61560"/>
        <dbReference type="ChEBI" id="CHEBI:173112"/>
        <dbReference type="EC" id="2.7.7.7"/>
    </reaction>
</comment>
<dbReference type="EC" id="2.7.7.7" evidence="1"/>
<accession>A0A520LNA2</accession>
<keyword evidence="2" id="KW-0548">Nucleotidyltransferase</keyword>
<dbReference type="InterPro" id="IPR050238">
    <property type="entry name" value="DNA_Rep/Repair_Clamp_Loader"/>
</dbReference>
<organism evidence="4 5">
    <name type="scientific">SAR92 clade bacterium</name>
    <dbReference type="NCBI Taxonomy" id="2315479"/>
    <lineage>
        <taxon>Bacteria</taxon>
        <taxon>Pseudomonadati</taxon>
        <taxon>Pseudomonadota</taxon>
        <taxon>Gammaproteobacteria</taxon>
        <taxon>Cellvibrionales</taxon>
        <taxon>Porticoccaceae</taxon>
        <taxon>SAR92 clade</taxon>
    </lineage>
</organism>
<dbReference type="GO" id="GO:0006261">
    <property type="term" value="P:DNA-templated DNA replication"/>
    <property type="evidence" value="ECO:0007669"/>
    <property type="project" value="TreeGrafter"/>
</dbReference>
<proteinExistence type="predicted"/>
<evidence type="ECO:0000313" key="5">
    <source>
        <dbReference type="Proteomes" id="UP000318148"/>
    </source>
</evidence>
<sequence length="308" mass="35699">MQNLSWHKNIIEQIRLMQDQERLPHGLLLRGPEGIGKQNLSMNIAREVLCLPRSEADSNITKARELFDSRSHPDLYVITRLEEKKDISIDQVREVRERLSTTSHQGGWKVCVIYPAERMNKNSMNALLKILEEPTPKTMFILVSHIPKMLLATIMSRCHIMNVPVPDYNSSMKWLLKGSNYDENEVKSALVLSNNRPFLAAEFLENNLLSEHERFKSILIGVAKLEINFVSAADEIKKLNPIYCLDWFVKYIHSLLIENSNNNKLEIHECLDHIISAKNMMIRGHPINIQLAWEDLMMKWLKSKPTIH</sequence>
<dbReference type="GO" id="GO:0009360">
    <property type="term" value="C:DNA polymerase III complex"/>
    <property type="evidence" value="ECO:0007669"/>
    <property type="project" value="TreeGrafter"/>
</dbReference>
<evidence type="ECO:0000256" key="3">
    <source>
        <dbReference type="ARBA" id="ARBA00049244"/>
    </source>
</evidence>
<reference evidence="4 5" key="1">
    <citation type="submission" date="2019-02" db="EMBL/GenBank/DDBJ databases">
        <title>Prokaryotic population dynamics and viral predation in marine succession experiment using metagenomics: the confinement effect.</title>
        <authorList>
            <person name="Haro-Moreno J.M."/>
            <person name="Rodriguez-Valera F."/>
            <person name="Lopez-Perez M."/>
        </authorList>
    </citation>
    <scope>NUCLEOTIDE SEQUENCE [LARGE SCALE GENOMIC DNA]</scope>
    <source>
        <strain evidence="4">MED-G169</strain>
    </source>
</reference>
<evidence type="ECO:0000256" key="1">
    <source>
        <dbReference type="ARBA" id="ARBA00012417"/>
    </source>
</evidence>
<dbReference type="Proteomes" id="UP000318148">
    <property type="component" value="Unassembled WGS sequence"/>
</dbReference>
<evidence type="ECO:0000256" key="2">
    <source>
        <dbReference type="ARBA" id="ARBA00022932"/>
    </source>
</evidence>
<evidence type="ECO:0000313" key="4">
    <source>
        <dbReference type="EMBL" id="RZO07836.1"/>
    </source>
</evidence>
<dbReference type="PANTHER" id="PTHR11669:SF8">
    <property type="entry name" value="DNA POLYMERASE III SUBUNIT DELTA"/>
    <property type="match status" value="1"/>
</dbReference>
<dbReference type="Gene3D" id="3.40.50.300">
    <property type="entry name" value="P-loop containing nucleotide triphosphate hydrolases"/>
    <property type="match status" value="1"/>
</dbReference>
<keyword evidence="2" id="KW-0239">DNA-directed DNA polymerase</keyword>
<gene>
    <name evidence="4" type="ORF">EVB02_01215</name>
</gene>
<dbReference type="GO" id="GO:0003887">
    <property type="term" value="F:DNA-directed DNA polymerase activity"/>
    <property type="evidence" value="ECO:0007669"/>
    <property type="project" value="UniProtKB-KW"/>
</dbReference>
<name>A0A520LNA2_9GAMM</name>
<dbReference type="PANTHER" id="PTHR11669">
    <property type="entry name" value="REPLICATION FACTOR C / DNA POLYMERASE III GAMMA-TAU SUBUNIT"/>
    <property type="match status" value="1"/>
</dbReference>
<dbReference type="InterPro" id="IPR027417">
    <property type="entry name" value="P-loop_NTPase"/>
</dbReference>
<dbReference type="AlphaFoldDB" id="A0A520LNA2"/>
<keyword evidence="2" id="KW-0808">Transferase</keyword>
<dbReference type="Pfam" id="PF13177">
    <property type="entry name" value="DNA_pol3_delta2"/>
    <property type="match status" value="1"/>
</dbReference>
<dbReference type="EMBL" id="SHBO01000008">
    <property type="protein sequence ID" value="RZO07836.1"/>
    <property type="molecule type" value="Genomic_DNA"/>
</dbReference>